<proteinExistence type="predicted"/>
<dbReference type="AlphaFoldDB" id="A0A5B0M729"/>
<gene>
    <name evidence="2" type="ORF">PGTUg99_010906</name>
</gene>
<evidence type="ECO:0000313" key="2">
    <source>
        <dbReference type="EMBL" id="KAA1072967.1"/>
    </source>
</evidence>
<feature type="region of interest" description="Disordered" evidence="1">
    <location>
        <begin position="1"/>
        <end position="46"/>
    </location>
</feature>
<comment type="caution">
    <text evidence="2">The sequence shown here is derived from an EMBL/GenBank/DDBJ whole genome shotgun (WGS) entry which is preliminary data.</text>
</comment>
<protein>
    <submittedName>
        <fullName evidence="2">Uncharacterized protein</fullName>
    </submittedName>
</protein>
<dbReference type="EMBL" id="VDEP01000475">
    <property type="protein sequence ID" value="KAA1072967.1"/>
    <property type="molecule type" value="Genomic_DNA"/>
</dbReference>
<accession>A0A5B0M729</accession>
<evidence type="ECO:0000256" key="1">
    <source>
        <dbReference type="SAM" id="MobiDB-lite"/>
    </source>
</evidence>
<organism evidence="2 3">
    <name type="scientific">Puccinia graminis f. sp. tritici</name>
    <dbReference type="NCBI Taxonomy" id="56615"/>
    <lineage>
        <taxon>Eukaryota</taxon>
        <taxon>Fungi</taxon>
        <taxon>Dikarya</taxon>
        <taxon>Basidiomycota</taxon>
        <taxon>Pucciniomycotina</taxon>
        <taxon>Pucciniomycetes</taxon>
        <taxon>Pucciniales</taxon>
        <taxon>Pucciniaceae</taxon>
        <taxon>Puccinia</taxon>
    </lineage>
</organism>
<evidence type="ECO:0000313" key="3">
    <source>
        <dbReference type="Proteomes" id="UP000325313"/>
    </source>
</evidence>
<dbReference type="Proteomes" id="UP000325313">
    <property type="component" value="Unassembled WGS sequence"/>
</dbReference>
<sequence length="58" mass="6546">MLVGSTLIPSNLFQKRMSGKRSQAEPARRSSLQGSQEKPASRKISWGPTYVRLRDDLE</sequence>
<reference evidence="2 3" key="1">
    <citation type="submission" date="2019-05" db="EMBL/GenBank/DDBJ databases">
        <title>Emergence of the Ug99 lineage of the wheat stem rust pathogen through somatic hybridization.</title>
        <authorList>
            <person name="Li F."/>
            <person name="Upadhyaya N.M."/>
            <person name="Sperschneider J."/>
            <person name="Matny O."/>
            <person name="Nguyen-Phuc H."/>
            <person name="Mago R."/>
            <person name="Raley C."/>
            <person name="Miller M.E."/>
            <person name="Silverstein K.A.T."/>
            <person name="Henningsen E."/>
            <person name="Hirsch C.D."/>
            <person name="Visser B."/>
            <person name="Pretorius Z.A."/>
            <person name="Steffenson B.J."/>
            <person name="Schwessinger B."/>
            <person name="Dodds P.N."/>
            <person name="Figueroa M."/>
        </authorList>
    </citation>
    <scope>NUCLEOTIDE SEQUENCE [LARGE SCALE GENOMIC DNA]</scope>
    <source>
        <strain evidence="2 3">Ug99</strain>
    </source>
</reference>
<name>A0A5B0M729_PUCGR</name>